<feature type="binding site" evidence="6">
    <location>
        <position position="276"/>
    </location>
    <ligand>
        <name>AMP</name>
        <dbReference type="ChEBI" id="CHEBI:456215"/>
    </ligand>
</feature>
<feature type="binding site" evidence="6">
    <location>
        <begin position="248"/>
        <end position="252"/>
    </location>
    <ligand>
        <name>AMP</name>
        <dbReference type="ChEBI" id="CHEBI:456215"/>
    </ligand>
</feature>
<evidence type="ECO:0000256" key="2">
    <source>
        <dbReference type="ARBA" id="ARBA00022840"/>
    </source>
</evidence>
<feature type="binding site" evidence="6">
    <location>
        <position position="277"/>
    </location>
    <ligand>
        <name>(6S)-NADPHX</name>
        <dbReference type="ChEBI" id="CHEBI:64076"/>
    </ligand>
</feature>
<organism evidence="8 9">
    <name type="scientific">Senegalimassilia anaerobia</name>
    <dbReference type="NCBI Taxonomy" id="1473216"/>
    <lineage>
        <taxon>Bacteria</taxon>
        <taxon>Bacillati</taxon>
        <taxon>Actinomycetota</taxon>
        <taxon>Coriobacteriia</taxon>
        <taxon>Coriobacteriales</taxon>
        <taxon>Coriobacteriaceae</taxon>
        <taxon>Senegalimassilia</taxon>
    </lineage>
</organism>
<comment type="catalytic activity">
    <reaction evidence="6">
        <text>(6S)-NADPHX + ADP = AMP + phosphate + NADPH + H(+)</text>
        <dbReference type="Rhea" id="RHEA:32235"/>
        <dbReference type="ChEBI" id="CHEBI:15378"/>
        <dbReference type="ChEBI" id="CHEBI:43474"/>
        <dbReference type="ChEBI" id="CHEBI:57783"/>
        <dbReference type="ChEBI" id="CHEBI:64076"/>
        <dbReference type="ChEBI" id="CHEBI:456215"/>
        <dbReference type="ChEBI" id="CHEBI:456216"/>
        <dbReference type="EC" id="4.2.1.136"/>
    </reaction>
</comment>
<comment type="cofactor">
    <cofactor evidence="6">
        <name>Mg(2+)</name>
        <dbReference type="ChEBI" id="CHEBI:18420"/>
    </cofactor>
</comment>
<dbReference type="GO" id="GO:0110051">
    <property type="term" value="P:metabolite repair"/>
    <property type="evidence" value="ECO:0007669"/>
    <property type="project" value="TreeGrafter"/>
</dbReference>
<feature type="binding site" evidence="6">
    <location>
        <position position="43"/>
    </location>
    <ligand>
        <name>(6S)-NADPHX</name>
        <dbReference type="ChEBI" id="CHEBI:64076"/>
    </ligand>
</feature>
<comment type="caution">
    <text evidence="8">The sequence shown here is derived from an EMBL/GenBank/DDBJ whole genome shotgun (WGS) entry which is preliminary data.</text>
</comment>
<dbReference type="GO" id="GO:0046496">
    <property type="term" value="P:nicotinamide nucleotide metabolic process"/>
    <property type="evidence" value="ECO:0007669"/>
    <property type="project" value="UniProtKB-UniRule"/>
</dbReference>
<evidence type="ECO:0000259" key="7">
    <source>
        <dbReference type="PROSITE" id="PS51383"/>
    </source>
</evidence>
<dbReference type="OrthoDB" id="9806925at2"/>
<dbReference type="Proteomes" id="UP000253792">
    <property type="component" value="Unassembled WGS sequence"/>
</dbReference>
<dbReference type="InterPro" id="IPR029056">
    <property type="entry name" value="Ribokinase-like"/>
</dbReference>
<dbReference type="PANTHER" id="PTHR12592:SF0">
    <property type="entry name" value="ATP-DEPENDENT (S)-NAD(P)H-HYDRATE DEHYDRATASE"/>
    <property type="match status" value="1"/>
</dbReference>
<keyword evidence="2 6" id="KW-0067">ATP-binding</keyword>
<keyword evidence="1 6" id="KW-0547">Nucleotide-binding</keyword>
<dbReference type="SUPFAM" id="SSF53613">
    <property type="entry name" value="Ribokinase-like"/>
    <property type="match status" value="1"/>
</dbReference>
<reference evidence="8 9" key="1">
    <citation type="journal article" date="2018" name="Elife">
        <title>Discovery and characterization of a prevalent human gut bacterial enzyme sufficient for the inactivation of a family of plant toxins.</title>
        <authorList>
            <person name="Koppel N."/>
            <person name="Bisanz J.E."/>
            <person name="Pandelia M.E."/>
            <person name="Turnbaugh P.J."/>
            <person name="Balskus E.P."/>
        </authorList>
    </citation>
    <scope>NUCLEOTIDE SEQUENCE [LARGE SCALE GENOMIC DNA]</scope>
    <source>
        <strain evidence="9">anaerobia AP69FAA</strain>
    </source>
</reference>
<sequence>MQRAKKYTLEQVAALLPWPDDLANKYSRGKLTLIAGCADYPGAACLAAVASQRMGAGYTEVACSPESVAAVRAASPSLVVRAWDELAAYAQLDPDERGSIAGSPAAVQAAPASSDGRAGVYRACRSGRPVHAAPRPKALGPVAPRHPLAFLVGSGFDAADPLSAQLTCTVLEGAAAAVLVDGGGLDALTSPEGRLLLRRRFIDGLPTVITPHAGEAARLAAPLALPTDDPAQLALLLSQAYGVTAMVKGPVTYISDGETIVRMSDGTSALAKAGTGDVLAGMAAALLAQGLTPVDACVLASALHARAARAAAKRLTSICVTAEDVVAAIPEAIASLS</sequence>
<evidence type="ECO:0000256" key="3">
    <source>
        <dbReference type="ARBA" id="ARBA00022857"/>
    </source>
</evidence>
<accession>A0A369LDG9</accession>
<evidence type="ECO:0000256" key="5">
    <source>
        <dbReference type="ARBA" id="ARBA00023239"/>
    </source>
</evidence>
<comment type="subunit">
    <text evidence="6">Homotetramer.</text>
</comment>
<dbReference type="GO" id="GO:0052855">
    <property type="term" value="F:ADP-dependent NAD(P)H-hydrate dehydratase activity"/>
    <property type="evidence" value="ECO:0007669"/>
    <property type="project" value="UniProtKB-UniRule"/>
</dbReference>
<feature type="binding site" evidence="6">
    <location>
        <position position="212"/>
    </location>
    <ligand>
        <name>(6S)-NADPHX</name>
        <dbReference type="ChEBI" id="CHEBI:64076"/>
    </ligand>
</feature>
<keyword evidence="3 6" id="KW-0521">NADP</keyword>
<dbReference type="InterPro" id="IPR000631">
    <property type="entry name" value="CARKD"/>
</dbReference>
<dbReference type="PANTHER" id="PTHR12592">
    <property type="entry name" value="ATP-DEPENDENT (S)-NAD(P)H-HYDRATE DEHYDRATASE FAMILY MEMBER"/>
    <property type="match status" value="1"/>
</dbReference>
<feature type="domain" description="YjeF C-terminal" evidence="7">
    <location>
        <begin position="8"/>
        <end position="336"/>
    </location>
</feature>
<feature type="binding site" evidence="6">
    <location>
        <position position="155"/>
    </location>
    <ligand>
        <name>(6S)-NADPHX</name>
        <dbReference type="ChEBI" id="CHEBI:64076"/>
    </ligand>
</feature>
<dbReference type="GO" id="GO:0005524">
    <property type="term" value="F:ATP binding"/>
    <property type="evidence" value="ECO:0007669"/>
    <property type="project" value="UniProtKB-KW"/>
</dbReference>
<evidence type="ECO:0000256" key="6">
    <source>
        <dbReference type="HAMAP-Rule" id="MF_01965"/>
    </source>
</evidence>
<evidence type="ECO:0000313" key="9">
    <source>
        <dbReference type="Proteomes" id="UP000253792"/>
    </source>
</evidence>
<comment type="catalytic activity">
    <reaction evidence="6">
        <text>(6S)-NADHX + ADP = AMP + phosphate + NADH + H(+)</text>
        <dbReference type="Rhea" id="RHEA:32223"/>
        <dbReference type="ChEBI" id="CHEBI:15378"/>
        <dbReference type="ChEBI" id="CHEBI:43474"/>
        <dbReference type="ChEBI" id="CHEBI:57945"/>
        <dbReference type="ChEBI" id="CHEBI:64074"/>
        <dbReference type="ChEBI" id="CHEBI:456215"/>
        <dbReference type="ChEBI" id="CHEBI:456216"/>
        <dbReference type="EC" id="4.2.1.136"/>
    </reaction>
</comment>
<comment type="similarity">
    <text evidence="6">Belongs to the NnrD/CARKD family.</text>
</comment>
<dbReference type="Pfam" id="PF01256">
    <property type="entry name" value="Carb_kinase"/>
    <property type="match status" value="2"/>
</dbReference>
<dbReference type="EC" id="4.2.1.136" evidence="6"/>
<dbReference type="RefSeq" id="WP_114620190.1">
    <property type="nucleotide sequence ID" value="NZ_JAXKFB010000045.1"/>
</dbReference>
<proteinExistence type="inferred from homology"/>
<keyword evidence="4 6" id="KW-0520">NAD</keyword>
<evidence type="ECO:0000256" key="4">
    <source>
        <dbReference type="ARBA" id="ARBA00023027"/>
    </source>
</evidence>
<keyword evidence="5 6" id="KW-0456">Lyase</keyword>
<dbReference type="HAMAP" id="MF_01965">
    <property type="entry name" value="NADHX_dehydratase"/>
    <property type="match status" value="1"/>
</dbReference>
<dbReference type="Gene3D" id="3.40.1190.20">
    <property type="match status" value="1"/>
</dbReference>
<evidence type="ECO:0000313" key="8">
    <source>
        <dbReference type="EMBL" id="RDB56687.1"/>
    </source>
</evidence>
<dbReference type="GO" id="GO:0052856">
    <property type="term" value="F:NAD(P)HX epimerase activity"/>
    <property type="evidence" value="ECO:0007669"/>
    <property type="project" value="TreeGrafter"/>
</dbReference>
<comment type="function">
    <text evidence="6">Catalyzes the dehydration of the S-form of NAD(P)HX at the expense of ADP, which is converted to AMP. Together with NAD(P)HX epimerase, which catalyzes the epimerization of the S- and R-forms, the enzyme allows the repair of both epimers of NAD(P)HX, a damaged form of NAD(P)H that is a result of enzymatic or heat-dependent hydration.</text>
</comment>
<name>A0A369LDG9_9ACTN</name>
<keyword evidence="9" id="KW-1185">Reference proteome</keyword>
<dbReference type="PROSITE" id="PS51383">
    <property type="entry name" value="YJEF_C_3"/>
    <property type="match status" value="1"/>
</dbReference>
<dbReference type="STRING" id="1034345.GCA_000236865_00982"/>
<dbReference type="AlphaFoldDB" id="A0A369LDG9"/>
<gene>
    <name evidence="6" type="primary">nnrD</name>
    <name evidence="8" type="ORF">C1880_02680</name>
</gene>
<evidence type="ECO:0000256" key="1">
    <source>
        <dbReference type="ARBA" id="ARBA00022741"/>
    </source>
</evidence>
<protein>
    <recommendedName>
        <fullName evidence="6">ADP-dependent (S)-NAD(P)H-hydrate dehydratase</fullName>
        <ecNumber evidence="6">4.2.1.136</ecNumber>
    </recommendedName>
    <alternativeName>
        <fullName evidence="6">ADP-dependent NAD(P)HX dehydratase</fullName>
    </alternativeName>
</protein>
<dbReference type="EMBL" id="PPTP01000002">
    <property type="protein sequence ID" value="RDB56687.1"/>
    <property type="molecule type" value="Genomic_DNA"/>
</dbReference>